<reference evidence="4" key="1">
    <citation type="submission" date="2025-08" db="UniProtKB">
        <authorList>
            <consortium name="RefSeq"/>
        </authorList>
    </citation>
    <scope>IDENTIFICATION</scope>
    <source>
        <tissue evidence="4">Whole organism</tissue>
    </source>
</reference>
<dbReference type="Proteomes" id="UP000504606">
    <property type="component" value="Unplaced"/>
</dbReference>
<keyword evidence="3" id="KW-1185">Reference proteome</keyword>
<feature type="region of interest" description="Disordered" evidence="1">
    <location>
        <begin position="100"/>
        <end position="178"/>
    </location>
</feature>
<feature type="region of interest" description="Disordered" evidence="1">
    <location>
        <begin position="211"/>
        <end position="234"/>
    </location>
</feature>
<feature type="domain" description="Reverse transcriptase" evidence="2">
    <location>
        <begin position="496"/>
        <end position="758"/>
    </location>
</feature>
<feature type="region of interest" description="Disordered" evidence="1">
    <location>
        <begin position="277"/>
        <end position="327"/>
    </location>
</feature>
<dbReference type="AlphaFoldDB" id="A0A6J1TDC2"/>
<organism evidence="3 4">
    <name type="scientific">Frankliniella occidentalis</name>
    <name type="common">Western flower thrips</name>
    <name type="synonym">Euthrips occidentalis</name>
    <dbReference type="NCBI Taxonomy" id="133901"/>
    <lineage>
        <taxon>Eukaryota</taxon>
        <taxon>Metazoa</taxon>
        <taxon>Ecdysozoa</taxon>
        <taxon>Arthropoda</taxon>
        <taxon>Hexapoda</taxon>
        <taxon>Insecta</taxon>
        <taxon>Pterygota</taxon>
        <taxon>Neoptera</taxon>
        <taxon>Paraneoptera</taxon>
        <taxon>Thysanoptera</taxon>
        <taxon>Terebrantia</taxon>
        <taxon>Thripoidea</taxon>
        <taxon>Thripidae</taxon>
        <taxon>Frankliniella</taxon>
    </lineage>
</organism>
<accession>A0A6J1TDC2</accession>
<feature type="compositionally biased region" description="Polar residues" evidence="1">
    <location>
        <begin position="286"/>
        <end position="303"/>
    </location>
</feature>
<sequence>MRTLFVEVPLGNRFLCPPPCPLAKPGKSPHRYKNLKNLRKHARDHHQVTCVTYVCRVCRRTDKETETCVNHSKNHLLQAHGLAWEDTGLPRTRCSWRLADIAGQSPPPSPESPLPDQPAPGSQAATPSPVPGGLPRASSQASGPRTSPVAYVRPFRRSPGAPPPPPEQNKSPPAALQVPPAAAGVTPIQLTPEVRQQLSAGFAAMMRRVQAGAPPAATPHRAPPGLQSATSVASRLRRAHLGARTPPALRRSPIIRSVLLPSPPPIQAAPVSRTVQFTPPAGVAPHTTSSPGRSSPGCSQQPEPTHVSPPPSGFGFIPESPSERPPNRFQAQWVGKLKACQNFAELEDVIGELTKVLQPPPKPQRPGGRQRGRGGRDPKQEAKRIQQLYKKNRKKAMRDIRQLDSPLCEVPGDEVANHFEEVFKETITVLPPPPASAVLPPTQRQDPVLVANIDRETITARLARCSETSPGADGITYSTIKRKDPGAHMLAEVYNACLRYKRIPAAWKESRTILLHKKGDKGDLGNWRPIALSSSLYKIYSGILADRLGRWAASTGAVSKVQKGFMPAEGCLEHNFIVQQAIDEVRESGRELTITWLDLRNAFGSVPHTVILEMLRRHGVHEHLVDVVQDAYQGCTTNFSTASGETRFVPMASGVKQGDPLSPITFNLALEVLIRSLLVLARLHGFLLHDEPIVCLGYADDLVVTAKSAADMQTLLDIIGEVATWTGLQFNAAKCATLHIVKKKAQLETLTFIQGAPIPTLADGDAYQHLGVPTGLRVDQTPEATIEAMLHDIGSIERSQLSDWQKLDALRTFVVPQAQFSLMTAKVQKQAFAELDREVKRVAKAALHLPQRASAEPVYLPPHKGGANLLPLGDLADIGAIVHAFKVLTCPDPLVRKIAETSAKKTVRRLLGHHPSNPELAEVLSGGPTPRGVHNASNIWTAARNASRRLSNKIHGFKWGWSASLERLEVHVPFPGKPVESAIVDSESRKLLHHKLRQGLQHHHLVSLVSKPDQGKVYAATCRDPASNHFYGSGQQMRFCDWRFIHRARLGVLPLNGCVRGIAGRDRSCRACGHPDETTAHVLNHCFARHSLAINNRHRAILKDVLEVMSEDVRRNTRVERCIAGSGSADKPDIVVMNNTTKTALIVDICCPFEKRYHALEVARRYKEDKYEHLVQHLRGRGFEASAAAIVVGSLGSWDPANNPILTKLGVPKFRQNKLKRKCVSDAIRWSRDIYVEHVTQQRQFTQNVTLPAC</sequence>
<name>A0A6J1TDC2_FRAOC</name>
<dbReference type="Pfam" id="PF00078">
    <property type="entry name" value="RVT_1"/>
    <property type="match status" value="1"/>
</dbReference>
<dbReference type="InterPro" id="IPR000477">
    <property type="entry name" value="RT_dom"/>
</dbReference>
<dbReference type="PROSITE" id="PS50878">
    <property type="entry name" value="RT_POL"/>
    <property type="match status" value="1"/>
</dbReference>
<evidence type="ECO:0000256" key="1">
    <source>
        <dbReference type="SAM" id="MobiDB-lite"/>
    </source>
</evidence>
<feature type="compositionally biased region" description="Low complexity" evidence="1">
    <location>
        <begin position="168"/>
        <end position="178"/>
    </location>
</feature>
<dbReference type="InterPro" id="IPR043502">
    <property type="entry name" value="DNA/RNA_pol_sf"/>
</dbReference>
<dbReference type="CDD" id="cd01650">
    <property type="entry name" value="RT_nLTR_like"/>
    <property type="match status" value="1"/>
</dbReference>
<gene>
    <name evidence="4" type="primary">LOC113215808</name>
</gene>
<feature type="compositionally biased region" description="Pro residues" evidence="1">
    <location>
        <begin position="105"/>
        <end position="118"/>
    </location>
</feature>
<feature type="region of interest" description="Disordered" evidence="1">
    <location>
        <begin position="354"/>
        <end position="382"/>
    </location>
</feature>
<evidence type="ECO:0000313" key="3">
    <source>
        <dbReference type="Proteomes" id="UP000504606"/>
    </source>
</evidence>
<dbReference type="SUPFAM" id="SSF56672">
    <property type="entry name" value="DNA/RNA polymerases"/>
    <property type="match status" value="1"/>
</dbReference>
<dbReference type="PANTHER" id="PTHR19446">
    <property type="entry name" value="REVERSE TRANSCRIPTASES"/>
    <property type="match status" value="1"/>
</dbReference>
<dbReference type="RefSeq" id="XP_026291253.2">
    <property type="nucleotide sequence ID" value="XM_026435468.2"/>
</dbReference>
<evidence type="ECO:0000313" key="4">
    <source>
        <dbReference type="RefSeq" id="XP_026291253.2"/>
    </source>
</evidence>
<dbReference type="GO" id="GO:0071897">
    <property type="term" value="P:DNA biosynthetic process"/>
    <property type="evidence" value="ECO:0007669"/>
    <property type="project" value="UniProtKB-ARBA"/>
</dbReference>
<dbReference type="KEGG" id="foc:113215808"/>
<dbReference type="GeneID" id="113215808"/>
<evidence type="ECO:0000259" key="2">
    <source>
        <dbReference type="PROSITE" id="PS50878"/>
    </source>
</evidence>
<feature type="compositionally biased region" description="Low complexity" evidence="1">
    <location>
        <begin position="211"/>
        <end position="224"/>
    </location>
</feature>
<dbReference type="OrthoDB" id="8195432at2759"/>
<protein>
    <submittedName>
        <fullName evidence="4">Uncharacterized protein LOC113215808</fullName>
    </submittedName>
</protein>
<proteinExistence type="predicted"/>